<evidence type="ECO:0000256" key="2">
    <source>
        <dbReference type="SAM" id="MobiDB-lite"/>
    </source>
</evidence>
<evidence type="ECO:0000256" key="1">
    <source>
        <dbReference type="ARBA" id="ARBA00022801"/>
    </source>
</evidence>
<dbReference type="AlphaFoldDB" id="A0A7W2ICA8"/>
<dbReference type="SMART" id="SM00047">
    <property type="entry name" value="LYZ2"/>
    <property type="match status" value="1"/>
</dbReference>
<sequence length="270" mass="27331">MRQLDGMQPTTPTAATVSNMQTSRPAAALPAAFGGWSAPSGGAGFGATFRQVQDEVADFLAHGGGAAAPSARVQAPGAGLGLDPAGLALRQQAQGGAIDGATAGTTAGVDSEVQQQFLASIQPWAEETGARLGVSPTIVAAHAALESGWGRHPLRAGGADSNNLFGLKAGANWAGAVADATTTEYVHGAALKKVERFRSYPDAASAFRDYADMLTSNPRFQGALRAGDDAHAFARGLAQGGYATDPAYADKLGKLAARLQRGALLSQSGD</sequence>
<evidence type="ECO:0000313" key="4">
    <source>
        <dbReference type="EMBL" id="MBA5638010.1"/>
    </source>
</evidence>
<evidence type="ECO:0000313" key="5">
    <source>
        <dbReference type="Proteomes" id="UP000534388"/>
    </source>
</evidence>
<feature type="compositionally biased region" description="Polar residues" evidence="2">
    <location>
        <begin position="8"/>
        <end position="21"/>
    </location>
</feature>
<protein>
    <submittedName>
        <fullName evidence="4">Glucosaminidase domain-containing protein</fullName>
    </submittedName>
</protein>
<dbReference type="InterPro" id="IPR051056">
    <property type="entry name" value="Glycosyl_Hydrolase_73"/>
</dbReference>
<dbReference type="RefSeq" id="WP_182163125.1">
    <property type="nucleotide sequence ID" value="NZ_JACEZT010000007.1"/>
</dbReference>
<accession>A0A7W2ICA8</accession>
<feature type="region of interest" description="Disordered" evidence="2">
    <location>
        <begin position="1"/>
        <end position="21"/>
    </location>
</feature>
<name>A0A7W2ICA8_9BURK</name>
<evidence type="ECO:0000259" key="3">
    <source>
        <dbReference type="SMART" id="SM00047"/>
    </source>
</evidence>
<keyword evidence="5" id="KW-1185">Reference proteome</keyword>
<reference evidence="4 5" key="1">
    <citation type="submission" date="2020-07" db="EMBL/GenBank/DDBJ databases">
        <title>Novel species isolated from subtropical streams in China.</title>
        <authorList>
            <person name="Lu H."/>
        </authorList>
    </citation>
    <scope>NUCLEOTIDE SEQUENCE [LARGE SCALE GENOMIC DNA]</scope>
    <source>
        <strain evidence="4 5">LX20W</strain>
    </source>
</reference>
<dbReference type="GO" id="GO:0004040">
    <property type="term" value="F:amidase activity"/>
    <property type="evidence" value="ECO:0007669"/>
    <property type="project" value="InterPro"/>
</dbReference>
<dbReference type="Proteomes" id="UP000534388">
    <property type="component" value="Unassembled WGS sequence"/>
</dbReference>
<feature type="domain" description="Mannosyl-glycoprotein endo-beta-N-acetylglucosamidase-like" evidence="3">
    <location>
        <begin position="104"/>
        <end position="266"/>
    </location>
</feature>
<dbReference type="InterPro" id="IPR002901">
    <property type="entry name" value="MGlyc_endo_b_GlcNAc-like_dom"/>
</dbReference>
<proteinExistence type="predicted"/>
<organism evidence="4 5">
    <name type="scientific">Rugamonas brunnea</name>
    <dbReference type="NCBI Taxonomy" id="2758569"/>
    <lineage>
        <taxon>Bacteria</taxon>
        <taxon>Pseudomonadati</taxon>
        <taxon>Pseudomonadota</taxon>
        <taxon>Betaproteobacteria</taxon>
        <taxon>Burkholderiales</taxon>
        <taxon>Oxalobacteraceae</taxon>
        <taxon>Telluria group</taxon>
        <taxon>Rugamonas</taxon>
    </lineage>
</organism>
<dbReference type="Gene3D" id="2.10.70.40">
    <property type="entry name" value="peptidoglycan hydrolase"/>
    <property type="match status" value="1"/>
</dbReference>
<dbReference type="GO" id="GO:0071973">
    <property type="term" value="P:bacterial-type flagellum-dependent cell motility"/>
    <property type="evidence" value="ECO:0007669"/>
    <property type="project" value="TreeGrafter"/>
</dbReference>
<dbReference type="PANTHER" id="PTHR33308">
    <property type="entry name" value="PEPTIDOGLYCAN HYDROLASE FLGJ"/>
    <property type="match status" value="1"/>
</dbReference>
<keyword evidence="1" id="KW-0378">Hydrolase</keyword>
<dbReference type="PRINTS" id="PR01002">
    <property type="entry name" value="FLGFLGJ"/>
</dbReference>
<dbReference type="EMBL" id="JACEZT010000007">
    <property type="protein sequence ID" value="MBA5638010.1"/>
    <property type="molecule type" value="Genomic_DNA"/>
</dbReference>
<dbReference type="Pfam" id="PF01832">
    <property type="entry name" value="Glucosaminidase"/>
    <property type="match status" value="1"/>
</dbReference>
<gene>
    <name evidence="4" type="ORF">H3H37_13190</name>
</gene>
<comment type="caution">
    <text evidence="4">The sequence shown here is derived from an EMBL/GenBank/DDBJ whole genome shotgun (WGS) entry which is preliminary data.</text>
</comment>
<dbReference type="PANTHER" id="PTHR33308:SF9">
    <property type="entry name" value="PEPTIDOGLYCAN HYDROLASE FLGJ"/>
    <property type="match status" value="1"/>
</dbReference>
<dbReference type="Gene3D" id="1.10.530.10">
    <property type="match status" value="1"/>
</dbReference>